<dbReference type="InterPro" id="IPR025110">
    <property type="entry name" value="AMP-bd_C"/>
</dbReference>
<dbReference type="GO" id="GO:0031956">
    <property type="term" value="F:medium-chain fatty acid-CoA ligase activity"/>
    <property type="evidence" value="ECO:0007669"/>
    <property type="project" value="TreeGrafter"/>
</dbReference>
<proteinExistence type="inferred from homology"/>
<dbReference type="AlphaFoldDB" id="A0A1I4CY15"/>
<dbReference type="Pfam" id="PF00501">
    <property type="entry name" value="AMP-binding"/>
    <property type="match status" value="1"/>
</dbReference>
<dbReference type="InterPro" id="IPR000873">
    <property type="entry name" value="AMP-dep_synth/lig_dom"/>
</dbReference>
<dbReference type="Gene3D" id="3.30.300.30">
    <property type="match status" value="1"/>
</dbReference>
<feature type="domain" description="AMP-dependent synthetase/ligase" evidence="3">
    <location>
        <begin position="52"/>
        <end position="235"/>
    </location>
</feature>
<name>A0A1I4CY15_9RHOB</name>
<evidence type="ECO:0000259" key="4">
    <source>
        <dbReference type="Pfam" id="PF13193"/>
    </source>
</evidence>
<feature type="domain" description="AMP-binding enzyme C-terminal" evidence="4">
    <location>
        <begin position="286"/>
        <end position="358"/>
    </location>
</feature>
<protein>
    <submittedName>
        <fullName evidence="5">Long-chain acyl-CoA synthetase</fullName>
    </submittedName>
</protein>
<dbReference type="OrthoDB" id="9803968at2"/>
<dbReference type="Gene3D" id="3.40.50.12780">
    <property type="entry name" value="N-terminal domain of ligase-like"/>
    <property type="match status" value="1"/>
</dbReference>
<evidence type="ECO:0000259" key="3">
    <source>
        <dbReference type="Pfam" id="PF00501"/>
    </source>
</evidence>
<evidence type="ECO:0000313" key="6">
    <source>
        <dbReference type="Proteomes" id="UP000199550"/>
    </source>
</evidence>
<dbReference type="RefSeq" id="WP_090185459.1">
    <property type="nucleotide sequence ID" value="NZ_FOTF01000003.1"/>
</dbReference>
<keyword evidence="2" id="KW-0436">Ligase</keyword>
<organism evidence="5 6">
    <name type="scientific">Loktanella salsilacus</name>
    <dbReference type="NCBI Taxonomy" id="195913"/>
    <lineage>
        <taxon>Bacteria</taxon>
        <taxon>Pseudomonadati</taxon>
        <taxon>Pseudomonadota</taxon>
        <taxon>Alphaproteobacteria</taxon>
        <taxon>Rhodobacterales</taxon>
        <taxon>Roseobacteraceae</taxon>
        <taxon>Loktanella</taxon>
    </lineage>
</organism>
<comment type="similarity">
    <text evidence="1">Belongs to the ATP-dependent AMP-binding enzyme family.</text>
</comment>
<gene>
    <name evidence="5" type="ORF">SAMN04488004_10339</name>
</gene>
<dbReference type="SUPFAM" id="SSF56801">
    <property type="entry name" value="Acetyl-CoA synthetase-like"/>
    <property type="match status" value="1"/>
</dbReference>
<evidence type="ECO:0000256" key="2">
    <source>
        <dbReference type="ARBA" id="ARBA00022598"/>
    </source>
</evidence>
<dbReference type="InterPro" id="IPR045851">
    <property type="entry name" value="AMP-bd_C_sf"/>
</dbReference>
<dbReference type="Proteomes" id="UP000199550">
    <property type="component" value="Unassembled WGS sequence"/>
</dbReference>
<dbReference type="EMBL" id="FOTF01000003">
    <property type="protein sequence ID" value="SFK85289.1"/>
    <property type="molecule type" value="Genomic_DNA"/>
</dbReference>
<dbReference type="Pfam" id="PF13193">
    <property type="entry name" value="AMP-binding_C"/>
    <property type="match status" value="1"/>
</dbReference>
<evidence type="ECO:0000313" key="5">
    <source>
        <dbReference type="EMBL" id="SFK85289.1"/>
    </source>
</evidence>
<dbReference type="STRING" id="195913.SAMN04488004_10339"/>
<accession>A0A1I4CY15</accession>
<dbReference type="GO" id="GO:0006631">
    <property type="term" value="P:fatty acid metabolic process"/>
    <property type="evidence" value="ECO:0007669"/>
    <property type="project" value="TreeGrafter"/>
</dbReference>
<keyword evidence="6" id="KW-1185">Reference proteome</keyword>
<dbReference type="InterPro" id="IPR042099">
    <property type="entry name" value="ANL_N_sf"/>
</dbReference>
<sequence length="372" mass="38666">MTASFHWHPDTRLIAPPPDLTALAALIRAGTSLRAGQGGVAGHSGADLLCETSGSSGAPKVIRRTPASWQASFAVNAAALDLGPQSCVAYFSGFGASLALYAALEAAHHGATIVSLAQVRPNRWAATLAAQGATVLYLTPVQLDLICAASIPLPAVQHIMVGGGRLSAQTITASARTCPNARLIQFYGAAETSFITWTDADTPAGSVGKPYPGVTLRLDSKGVIWVRSPYLFHSYAQGSSSDTEWKGGFLTVGEVGRLDADGNLFVLGRSSRMVTVSDHNVFPEAVEAFLAALIPTAQAAVVALPDARRGARLVAVLGGDCDMAEADVLRACRKQLGPLAAPQRIHFVPALPLLPAGKPDYAAITILAQDLT</sequence>
<dbReference type="PANTHER" id="PTHR43201">
    <property type="entry name" value="ACYL-COA SYNTHETASE"/>
    <property type="match status" value="1"/>
</dbReference>
<reference evidence="5 6" key="1">
    <citation type="submission" date="2016-10" db="EMBL/GenBank/DDBJ databases">
        <authorList>
            <person name="de Groot N.N."/>
        </authorList>
    </citation>
    <scope>NUCLEOTIDE SEQUENCE [LARGE SCALE GENOMIC DNA]</scope>
    <source>
        <strain evidence="5 6">DSM 16199</strain>
    </source>
</reference>
<dbReference type="PANTHER" id="PTHR43201:SF5">
    <property type="entry name" value="MEDIUM-CHAIN ACYL-COA LIGASE ACSF2, MITOCHONDRIAL"/>
    <property type="match status" value="1"/>
</dbReference>
<evidence type="ECO:0000256" key="1">
    <source>
        <dbReference type="ARBA" id="ARBA00006432"/>
    </source>
</evidence>